<dbReference type="PANTHER" id="PTHR43267:SF1">
    <property type="entry name" value="TRNA THREONYLCARBAMOYLADENOSINE DEHYDRATASE"/>
    <property type="match status" value="1"/>
</dbReference>
<evidence type="ECO:0000259" key="1">
    <source>
        <dbReference type="Pfam" id="PF00899"/>
    </source>
</evidence>
<reference evidence="2" key="1">
    <citation type="submission" date="2019-08" db="EMBL/GenBank/DDBJ databases">
        <authorList>
            <person name="Kucharzyk K."/>
            <person name="Murdoch R.W."/>
            <person name="Higgins S."/>
            <person name="Loffler F."/>
        </authorList>
    </citation>
    <scope>NUCLEOTIDE SEQUENCE</scope>
</reference>
<comment type="caution">
    <text evidence="2">The sequence shown here is derived from an EMBL/GenBank/DDBJ whole genome shotgun (WGS) entry which is preliminary data.</text>
</comment>
<dbReference type="InterPro" id="IPR045886">
    <property type="entry name" value="ThiF/MoeB/HesA"/>
</dbReference>
<dbReference type="SUPFAM" id="SSF69572">
    <property type="entry name" value="Activating enzymes of the ubiquitin-like proteins"/>
    <property type="match status" value="1"/>
</dbReference>
<dbReference type="InterPro" id="IPR035985">
    <property type="entry name" value="Ubiquitin-activating_enz"/>
</dbReference>
<dbReference type="Pfam" id="PF00899">
    <property type="entry name" value="ThiF"/>
    <property type="match status" value="1"/>
</dbReference>
<feature type="domain" description="THIF-type NAD/FAD binding fold" evidence="1">
    <location>
        <begin position="4"/>
        <end position="241"/>
    </location>
</feature>
<protein>
    <submittedName>
        <fullName evidence="2">tRNA threonylcarbamoyladenosine dehydratase</fullName>
        <ecNumber evidence="2">6.1.-.-</ecNumber>
    </submittedName>
</protein>
<evidence type="ECO:0000313" key="2">
    <source>
        <dbReference type="EMBL" id="MPL99329.1"/>
    </source>
</evidence>
<dbReference type="GO" id="GO:0061504">
    <property type="term" value="P:cyclic threonylcarbamoyladenosine biosynthetic process"/>
    <property type="evidence" value="ECO:0007669"/>
    <property type="project" value="TreeGrafter"/>
</dbReference>
<proteinExistence type="predicted"/>
<keyword evidence="2" id="KW-0436">Ligase</keyword>
<dbReference type="GO" id="GO:0061503">
    <property type="term" value="F:tRNA threonylcarbamoyladenosine dehydratase"/>
    <property type="evidence" value="ECO:0007669"/>
    <property type="project" value="TreeGrafter"/>
</dbReference>
<organism evidence="2">
    <name type="scientific">bioreactor metagenome</name>
    <dbReference type="NCBI Taxonomy" id="1076179"/>
    <lineage>
        <taxon>unclassified sequences</taxon>
        <taxon>metagenomes</taxon>
        <taxon>ecological metagenomes</taxon>
    </lineage>
</organism>
<sequence>MYSRTELMLGKEGLEKIKQSNVMVVGLGGVGAYAAEMLCRAGVGKLTIVDGDTVNPSNLNRQLIALNSTMGNKKAETLSKRLLDINPKLELRVIDDYIRDERMIEILNLDKYDYVVDAIDTLSPKIFLILHCLNMNIPIVSSMGSGGKLDPMNIRIDDISKSYNCPLASKVRKKIHKFGYYDGFAVVYSPEEVSPDVVMLEEGTNKKSAVGTISYMPPIFGCMIASVVIRKLIGKEIYPEVKDKRYYANKKEKQEICLK</sequence>
<dbReference type="AlphaFoldDB" id="A0A644W6E7"/>
<dbReference type="Gene3D" id="3.40.50.720">
    <property type="entry name" value="NAD(P)-binding Rossmann-like Domain"/>
    <property type="match status" value="1"/>
</dbReference>
<dbReference type="GO" id="GO:0008641">
    <property type="term" value="F:ubiquitin-like modifier activating enzyme activity"/>
    <property type="evidence" value="ECO:0007669"/>
    <property type="project" value="InterPro"/>
</dbReference>
<dbReference type="CDD" id="cd00755">
    <property type="entry name" value="YgdL_like"/>
    <property type="match status" value="1"/>
</dbReference>
<gene>
    <name evidence="2" type="primary">tcdA_4</name>
    <name evidence="2" type="ORF">SDC9_45546</name>
</gene>
<dbReference type="InterPro" id="IPR000594">
    <property type="entry name" value="ThiF_NAD_FAD-bd"/>
</dbReference>
<dbReference type="EMBL" id="VSSQ01000660">
    <property type="protein sequence ID" value="MPL99329.1"/>
    <property type="molecule type" value="Genomic_DNA"/>
</dbReference>
<accession>A0A644W6E7</accession>
<dbReference type="EC" id="6.1.-.-" evidence="2"/>
<name>A0A644W6E7_9ZZZZ</name>
<dbReference type="PANTHER" id="PTHR43267">
    <property type="entry name" value="TRNA THREONYLCARBAMOYLADENOSINE DEHYDRATASE"/>
    <property type="match status" value="1"/>
</dbReference>